<gene>
    <name evidence="1" type="ORF">GCM10014713_53910</name>
</gene>
<keyword evidence="2" id="KW-1185">Reference proteome</keyword>
<organism evidence="1 2">
    <name type="scientific">Streptomyces purpureus</name>
    <dbReference type="NCBI Taxonomy" id="1951"/>
    <lineage>
        <taxon>Bacteria</taxon>
        <taxon>Bacillati</taxon>
        <taxon>Actinomycetota</taxon>
        <taxon>Actinomycetes</taxon>
        <taxon>Kitasatosporales</taxon>
        <taxon>Streptomycetaceae</taxon>
        <taxon>Streptomyces</taxon>
    </lineage>
</organism>
<evidence type="ECO:0000313" key="2">
    <source>
        <dbReference type="Proteomes" id="UP000619486"/>
    </source>
</evidence>
<protein>
    <submittedName>
        <fullName evidence="1">Uncharacterized protein</fullName>
    </submittedName>
</protein>
<dbReference type="Proteomes" id="UP000619486">
    <property type="component" value="Unassembled WGS sequence"/>
</dbReference>
<comment type="caution">
    <text evidence="1">The sequence shown here is derived from an EMBL/GenBank/DDBJ whole genome shotgun (WGS) entry which is preliminary data.</text>
</comment>
<dbReference type="EMBL" id="BMQQ01000026">
    <property type="protein sequence ID" value="GGT53313.1"/>
    <property type="molecule type" value="Genomic_DNA"/>
</dbReference>
<reference evidence="1" key="1">
    <citation type="journal article" date="2014" name="Int. J. Syst. Evol. Microbiol.">
        <title>Complete genome sequence of Corynebacterium casei LMG S-19264T (=DSM 44701T), isolated from a smear-ripened cheese.</title>
        <authorList>
            <consortium name="US DOE Joint Genome Institute (JGI-PGF)"/>
            <person name="Walter F."/>
            <person name="Albersmeier A."/>
            <person name="Kalinowski J."/>
            <person name="Ruckert C."/>
        </authorList>
    </citation>
    <scope>NUCLEOTIDE SEQUENCE</scope>
    <source>
        <strain evidence="1">JCM 3172</strain>
    </source>
</reference>
<name>A0A918HCH1_9ACTN</name>
<dbReference type="AlphaFoldDB" id="A0A918HCH1"/>
<accession>A0A918HCH1</accession>
<proteinExistence type="predicted"/>
<evidence type="ECO:0000313" key="1">
    <source>
        <dbReference type="EMBL" id="GGT53313.1"/>
    </source>
</evidence>
<sequence>MSTRYSVRLPDPPALEHLAVSTWIDAGLVPRACMLIAYDPLAGGASPRDPLRLLLGLARGLGLSSGREPATQVGGLVSVSDAAVALDYGHPEYLMTVPWPGPRWRELSRVTRRVHIALGLDPLPAGSGMDEISAYLARTSATGRLWRGTGVVHSPRPSIGRNR</sequence>
<reference evidence="1" key="2">
    <citation type="submission" date="2020-09" db="EMBL/GenBank/DDBJ databases">
        <authorList>
            <person name="Sun Q."/>
            <person name="Ohkuma M."/>
        </authorList>
    </citation>
    <scope>NUCLEOTIDE SEQUENCE</scope>
    <source>
        <strain evidence="1">JCM 3172</strain>
    </source>
</reference>